<evidence type="ECO:0000313" key="2">
    <source>
        <dbReference type="Proteomes" id="UP000054937"/>
    </source>
</evidence>
<reference evidence="1 2" key="1">
    <citation type="journal article" date="2015" name="Sci. Rep.">
        <title>Genome of the facultative scuticociliatosis pathogen Pseudocohnilembus persalinus provides insight into its virulence through horizontal gene transfer.</title>
        <authorList>
            <person name="Xiong J."/>
            <person name="Wang G."/>
            <person name="Cheng J."/>
            <person name="Tian M."/>
            <person name="Pan X."/>
            <person name="Warren A."/>
            <person name="Jiang C."/>
            <person name="Yuan D."/>
            <person name="Miao W."/>
        </authorList>
    </citation>
    <scope>NUCLEOTIDE SEQUENCE [LARGE SCALE GENOMIC DNA]</scope>
    <source>
        <strain evidence="1">36N120E</strain>
    </source>
</reference>
<evidence type="ECO:0000313" key="1">
    <source>
        <dbReference type="EMBL" id="KRX08167.1"/>
    </source>
</evidence>
<proteinExistence type="predicted"/>
<protein>
    <submittedName>
        <fullName evidence="1">Uncharacterized protein</fullName>
    </submittedName>
</protein>
<gene>
    <name evidence="1" type="ORF">PPERSA_06009</name>
</gene>
<name>A0A0V0R0X3_PSEPJ</name>
<dbReference type="InParanoid" id="A0A0V0R0X3"/>
<accession>A0A0V0R0X3</accession>
<dbReference type="AlphaFoldDB" id="A0A0V0R0X3"/>
<sequence>MESDSNDVQFSLRYKQAFDNDPNFTAESPQKHVEDEEIERQIVSCHTDFKKMEIVTKIQNKQKVIKQLLQKSLDHKVAALTLCKRFQTAFQNIPTQRLQIQQMINNWQEEELDTQGTDQTQLNQQIDLNEENIETIENEYNHELKGLNSTCSDFSCCLIKARFLKQLRKRWSPEFQDAINQFKVPQNISQEELALKFAQETGIGLYLLCMLSNTQYSPYEANLYQEESIKQICTGNNDICVHENVQVNKKFQTIIRQSYSYILKSETRQPPKNIIIEFSIINDAMQVIYPQVSYSSYQTLFSSLCGRELPFSLQDKLYEACHEIIKIAENALEQVKINIGKFHSSV</sequence>
<organism evidence="1 2">
    <name type="scientific">Pseudocohnilembus persalinus</name>
    <name type="common">Ciliate</name>
    <dbReference type="NCBI Taxonomy" id="266149"/>
    <lineage>
        <taxon>Eukaryota</taxon>
        <taxon>Sar</taxon>
        <taxon>Alveolata</taxon>
        <taxon>Ciliophora</taxon>
        <taxon>Intramacronucleata</taxon>
        <taxon>Oligohymenophorea</taxon>
        <taxon>Scuticociliatia</taxon>
        <taxon>Philasterida</taxon>
        <taxon>Pseudocohnilembidae</taxon>
        <taxon>Pseudocohnilembus</taxon>
    </lineage>
</organism>
<comment type="caution">
    <text evidence="1">The sequence shown here is derived from an EMBL/GenBank/DDBJ whole genome shotgun (WGS) entry which is preliminary data.</text>
</comment>
<dbReference type="Proteomes" id="UP000054937">
    <property type="component" value="Unassembled WGS sequence"/>
</dbReference>
<dbReference type="EMBL" id="LDAU01000072">
    <property type="protein sequence ID" value="KRX08167.1"/>
    <property type="molecule type" value="Genomic_DNA"/>
</dbReference>
<keyword evidence="2" id="KW-1185">Reference proteome</keyword>